<feature type="compositionally biased region" description="Basic and acidic residues" evidence="4">
    <location>
        <begin position="329"/>
        <end position="341"/>
    </location>
</feature>
<feature type="compositionally biased region" description="Basic and acidic residues" evidence="4">
    <location>
        <begin position="287"/>
        <end position="299"/>
    </location>
</feature>
<dbReference type="InterPro" id="IPR036236">
    <property type="entry name" value="Znf_C2H2_sf"/>
</dbReference>
<keyword evidence="2" id="KW-0863">Zinc-finger</keyword>
<dbReference type="AlphaFoldDB" id="A0AAV6G8X3"/>
<dbReference type="EMBL" id="JADWDJ010000013">
    <property type="protein sequence ID" value="KAG5271578.1"/>
    <property type="molecule type" value="Genomic_DNA"/>
</dbReference>
<dbReference type="GO" id="GO:0005654">
    <property type="term" value="C:nucleoplasm"/>
    <property type="evidence" value="ECO:0007669"/>
    <property type="project" value="TreeGrafter"/>
</dbReference>
<evidence type="ECO:0000256" key="3">
    <source>
        <dbReference type="ARBA" id="ARBA00022833"/>
    </source>
</evidence>
<feature type="region of interest" description="Disordered" evidence="4">
    <location>
        <begin position="265"/>
        <end position="356"/>
    </location>
</feature>
<sequence>MSETFDTEPLQDRLQTLQELTEFTENCETKLQELFDSLEWDKEWDESISKEAMETCPYDPNHRVPRRSMEKHKMKCLLNQMGYSQDEQVEMYDPSGCYERASIPCVIMDKKSQQQVLRQARAKAPLLRLEGQYSQGVSMRGGDYSKDATDVPQNHKRAICDLTAADRLALYDHVIQETESQQKAKKDAINNEDLYVDLVAKLNKDDGQNGPKSHLEVLAEMRDYKRRRQSYRAKNVHITKKSYTEVIREVIDVHSGELAKLWEEEQQEMEEATSSKHSSHRRHSKDRRSASVESVESRQSHQSLVSAQDGHSHSSRHKRKCSRDEDDDGRGRRDSNSPEERHHHKKKKKKKKKKKE</sequence>
<dbReference type="SUPFAM" id="SSF57667">
    <property type="entry name" value="beta-beta-alpha zinc fingers"/>
    <property type="match status" value="1"/>
</dbReference>
<evidence type="ECO:0000256" key="4">
    <source>
        <dbReference type="SAM" id="MobiDB-lite"/>
    </source>
</evidence>
<evidence type="ECO:0000313" key="6">
    <source>
        <dbReference type="EMBL" id="KAG5271578.1"/>
    </source>
</evidence>
<dbReference type="PANTHER" id="PTHR21402">
    <property type="entry name" value="GAMETOCYTE SPECIFIC FACTOR 1-RELATED"/>
    <property type="match status" value="1"/>
</dbReference>
<comment type="caution">
    <text evidence="6">The sequence shown here is derived from an EMBL/GenBank/DDBJ whole genome shotgun (WGS) entry which is preliminary data.</text>
</comment>
<dbReference type="PANTHER" id="PTHR21402:SF10">
    <property type="entry name" value="U11_U12 SMALL NUCLEAR RIBONUCLEOPROTEIN 48 KDA PROTEIN"/>
    <property type="match status" value="1"/>
</dbReference>
<dbReference type="GO" id="GO:0005689">
    <property type="term" value="C:U12-type spliceosomal complex"/>
    <property type="evidence" value="ECO:0007669"/>
    <property type="project" value="TreeGrafter"/>
</dbReference>
<proteinExistence type="predicted"/>
<protein>
    <recommendedName>
        <fullName evidence="5">CHHC U11-48K-type domain-containing protein</fullName>
    </recommendedName>
</protein>
<dbReference type="PROSITE" id="PS51800">
    <property type="entry name" value="ZF_CHHC_U11_48K"/>
    <property type="match status" value="1"/>
</dbReference>
<dbReference type="GO" id="GO:0008270">
    <property type="term" value="F:zinc ion binding"/>
    <property type="evidence" value="ECO:0007669"/>
    <property type="project" value="UniProtKB-KW"/>
</dbReference>
<evidence type="ECO:0000256" key="2">
    <source>
        <dbReference type="ARBA" id="ARBA00022771"/>
    </source>
</evidence>
<name>A0AAV6G8X3_9TELE</name>
<gene>
    <name evidence="6" type="ORF">AALO_G00181620</name>
</gene>
<evidence type="ECO:0000256" key="1">
    <source>
        <dbReference type="ARBA" id="ARBA00022723"/>
    </source>
</evidence>
<dbReference type="InterPro" id="IPR051591">
    <property type="entry name" value="UPF0224_FAM112_RNA_Proc"/>
</dbReference>
<organism evidence="6 7">
    <name type="scientific">Alosa alosa</name>
    <name type="common">allis shad</name>
    <dbReference type="NCBI Taxonomy" id="278164"/>
    <lineage>
        <taxon>Eukaryota</taxon>
        <taxon>Metazoa</taxon>
        <taxon>Chordata</taxon>
        <taxon>Craniata</taxon>
        <taxon>Vertebrata</taxon>
        <taxon>Euteleostomi</taxon>
        <taxon>Actinopterygii</taxon>
        <taxon>Neopterygii</taxon>
        <taxon>Teleostei</taxon>
        <taxon>Clupei</taxon>
        <taxon>Clupeiformes</taxon>
        <taxon>Clupeoidei</taxon>
        <taxon>Clupeidae</taxon>
        <taxon>Alosa</taxon>
    </lineage>
</organism>
<feature type="compositionally biased region" description="Basic residues" evidence="4">
    <location>
        <begin position="342"/>
        <end position="356"/>
    </location>
</feature>
<dbReference type="GO" id="GO:0005829">
    <property type="term" value="C:cytosol"/>
    <property type="evidence" value="ECO:0007669"/>
    <property type="project" value="TreeGrafter"/>
</dbReference>
<dbReference type="InterPro" id="IPR022776">
    <property type="entry name" value="TRM13/UPF0224_CHHC_Znf_dom"/>
</dbReference>
<accession>A0AAV6G8X3</accession>
<dbReference type="Proteomes" id="UP000823561">
    <property type="component" value="Chromosome 13"/>
</dbReference>
<reference evidence="6" key="1">
    <citation type="submission" date="2020-10" db="EMBL/GenBank/DDBJ databases">
        <title>Chromosome-scale genome assembly of the Allis shad, Alosa alosa.</title>
        <authorList>
            <person name="Margot Z."/>
            <person name="Christophe K."/>
            <person name="Cabau C."/>
            <person name="Louis A."/>
            <person name="Berthelot C."/>
            <person name="Parey E."/>
            <person name="Roest Crollius H."/>
            <person name="Montfort J."/>
            <person name="Robinson-Rechavi M."/>
            <person name="Bucao C."/>
            <person name="Bouchez O."/>
            <person name="Gislard M."/>
            <person name="Lluch J."/>
            <person name="Milhes M."/>
            <person name="Lampietro C."/>
            <person name="Lopez Roques C."/>
            <person name="Donnadieu C."/>
            <person name="Braasch I."/>
            <person name="Desvignes T."/>
            <person name="Postlethwait J."/>
            <person name="Bobe J."/>
            <person name="Guiguen Y."/>
        </authorList>
    </citation>
    <scope>NUCLEOTIDE SEQUENCE</scope>
    <source>
        <strain evidence="6">M-15738</strain>
        <tissue evidence="6">Blood</tissue>
    </source>
</reference>
<keyword evidence="3" id="KW-0862">Zinc</keyword>
<keyword evidence="1" id="KW-0479">Metal-binding</keyword>
<dbReference type="Pfam" id="PF05253">
    <property type="entry name" value="zf-U11-48K"/>
    <property type="match status" value="1"/>
</dbReference>
<evidence type="ECO:0000259" key="5">
    <source>
        <dbReference type="PROSITE" id="PS51800"/>
    </source>
</evidence>
<feature type="domain" description="CHHC U11-48K-type" evidence="5">
    <location>
        <begin position="53"/>
        <end position="80"/>
    </location>
</feature>
<feature type="compositionally biased region" description="Basic residues" evidence="4">
    <location>
        <begin position="277"/>
        <end position="286"/>
    </location>
</feature>
<keyword evidence="7" id="KW-1185">Reference proteome</keyword>
<evidence type="ECO:0000313" key="7">
    <source>
        <dbReference type="Proteomes" id="UP000823561"/>
    </source>
</evidence>